<dbReference type="Gene3D" id="3.20.20.100">
    <property type="entry name" value="NADP-dependent oxidoreductase domain"/>
    <property type="match status" value="1"/>
</dbReference>
<feature type="domain" description="NADP-dependent oxidoreductase" evidence="1">
    <location>
        <begin position="19"/>
        <end position="150"/>
    </location>
</feature>
<dbReference type="InterPro" id="IPR053135">
    <property type="entry name" value="AKR2_Oxidoreductase"/>
</dbReference>
<evidence type="ECO:0000313" key="2">
    <source>
        <dbReference type="EMBL" id="MXY95684.1"/>
    </source>
</evidence>
<dbReference type="EMBL" id="VXRG01000167">
    <property type="protein sequence ID" value="MXY95684.1"/>
    <property type="molecule type" value="Genomic_DNA"/>
</dbReference>
<reference evidence="2" key="1">
    <citation type="submission" date="2019-09" db="EMBL/GenBank/DDBJ databases">
        <title>Characterisation of the sponge microbiome using genome-centric metagenomics.</title>
        <authorList>
            <person name="Engelberts J.P."/>
            <person name="Robbins S.J."/>
            <person name="De Goeij J.M."/>
            <person name="Aranda M."/>
            <person name="Bell S.C."/>
            <person name="Webster N.S."/>
        </authorList>
    </citation>
    <scope>NUCLEOTIDE SEQUENCE</scope>
    <source>
        <strain evidence="2">SB0664_bin_27</strain>
    </source>
</reference>
<dbReference type="Pfam" id="PF00248">
    <property type="entry name" value="Aldo_ket_red"/>
    <property type="match status" value="1"/>
</dbReference>
<sequence>MIPQRTFGRTGHKSTVTLFGAAALGRVSQADADRTVELLLEYGVNHIDTAASYGDAEILLGPWLEKHRDRFFLATKTGEREYAAAKAQIRRSLERMRVDQIDLIQFHNLGHPDDWDTAMGENGALEAAREARDQGLVKYIGVTGHGLKIAAFHHRSLQAFDFDSILLPWNVQLKQNSQYAADFDRVVGLARERGIAVQTIKSLVRGPWATTPKSRSTWYQPLEEQPDIDRAIHWILAQGDLFLNTVGDIDLLPKVLDAASRFDGTGPSDEEMVAMMAEQTMTPLFA</sequence>
<dbReference type="AlphaFoldDB" id="A0A6B0YX71"/>
<accession>A0A6B0YX71</accession>
<protein>
    <submittedName>
        <fullName evidence="2">Aldo/keto reductase</fullName>
    </submittedName>
</protein>
<comment type="caution">
    <text evidence="2">The sequence shown here is derived from an EMBL/GenBank/DDBJ whole genome shotgun (WGS) entry which is preliminary data.</text>
</comment>
<name>A0A6B0YX71_9CHLR</name>
<dbReference type="PRINTS" id="PR00069">
    <property type="entry name" value="ALDKETRDTASE"/>
</dbReference>
<dbReference type="PANTHER" id="PTHR43312">
    <property type="entry name" value="D-THREO-ALDOSE 1-DEHYDROGENASE"/>
    <property type="match status" value="1"/>
</dbReference>
<dbReference type="CDD" id="cd19100">
    <property type="entry name" value="AKR_unchar"/>
    <property type="match status" value="1"/>
</dbReference>
<dbReference type="PANTHER" id="PTHR43312:SF1">
    <property type="entry name" value="NADP-DEPENDENT OXIDOREDUCTASE DOMAIN-CONTAINING PROTEIN"/>
    <property type="match status" value="1"/>
</dbReference>
<dbReference type="GO" id="GO:0016491">
    <property type="term" value="F:oxidoreductase activity"/>
    <property type="evidence" value="ECO:0007669"/>
    <property type="project" value="InterPro"/>
</dbReference>
<dbReference type="InterPro" id="IPR036812">
    <property type="entry name" value="NAD(P)_OxRdtase_dom_sf"/>
</dbReference>
<proteinExistence type="predicted"/>
<gene>
    <name evidence="2" type="ORF">F4Y42_19780</name>
</gene>
<evidence type="ECO:0000259" key="1">
    <source>
        <dbReference type="Pfam" id="PF00248"/>
    </source>
</evidence>
<organism evidence="2">
    <name type="scientific">Caldilineaceae bacterium SB0664_bin_27</name>
    <dbReference type="NCBI Taxonomy" id="2605260"/>
    <lineage>
        <taxon>Bacteria</taxon>
        <taxon>Bacillati</taxon>
        <taxon>Chloroflexota</taxon>
        <taxon>Caldilineae</taxon>
        <taxon>Caldilineales</taxon>
        <taxon>Caldilineaceae</taxon>
    </lineage>
</organism>
<dbReference type="InterPro" id="IPR023210">
    <property type="entry name" value="NADP_OxRdtase_dom"/>
</dbReference>
<dbReference type="SUPFAM" id="SSF51430">
    <property type="entry name" value="NAD(P)-linked oxidoreductase"/>
    <property type="match status" value="1"/>
</dbReference>
<dbReference type="InterPro" id="IPR020471">
    <property type="entry name" value="AKR"/>
</dbReference>